<evidence type="ECO:0000313" key="2">
    <source>
        <dbReference type="EMBL" id="GFX87630.1"/>
    </source>
</evidence>
<name>A0A8X6RC32_TRICX</name>
<comment type="caution">
    <text evidence="2">The sequence shown here is derived from an EMBL/GenBank/DDBJ whole genome shotgun (WGS) entry which is preliminary data.</text>
</comment>
<feature type="compositionally biased region" description="Basic and acidic residues" evidence="1">
    <location>
        <begin position="12"/>
        <end position="32"/>
    </location>
</feature>
<proteinExistence type="predicted"/>
<dbReference type="EMBL" id="BMAU01021036">
    <property type="protein sequence ID" value="GFX87630.1"/>
    <property type="molecule type" value="Genomic_DNA"/>
</dbReference>
<dbReference type="AlphaFoldDB" id="A0A8X6RC32"/>
<keyword evidence="3" id="KW-1185">Reference proteome</keyword>
<accession>A0A8X6RC32</accession>
<feature type="region of interest" description="Disordered" evidence="1">
    <location>
        <begin position="1"/>
        <end position="168"/>
    </location>
</feature>
<dbReference type="Proteomes" id="UP000887159">
    <property type="component" value="Unassembled WGS sequence"/>
</dbReference>
<evidence type="ECO:0000313" key="3">
    <source>
        <dbReference type="Proteomes" id="UP000887159"/>
    </source>
</evidence>
<reference evidence="2" key="1">
    <citation type="submission" date="2020-08" db="EMBL/GenBank/DDBJ databases">
        <title>Multicomponent nature underlies the extraordinary mechanical properties of spider dragline silk.</title>
        <authorList>
            <person name="Kono N."/>
            <person name="Nakamura H."/>
            <person name="Mori M."/>
            <person name="Yoshida Y."/>
            <person name="Ohtoshi R."/>
            <person name="Malay A.D."/>
            <person name="Moran D.A.P."/>
            <person name="Tomita M."/>
            <person name="Numata K."/>
            <person name="Arakawa K."/>
        </authorList>
    </citation>
    <scope>NUCLEOTIDE SEQUENCE</scope>
</reference>
<organism evidence="2 3">
    <name type="scientific">Trichonephila clavipes</name>
    <name type="common">Golden silk orbweaver</name>
    <name type="synonym">Nephila clavipes</name>
    <dbReference type="NCBI Taxonomy" id="2585209"/>
    <lineage>
        <taxon>Eukaryota</taxon>
        <taxon>Metazoa</taxon>
        <taxon>Ecdysozoa</taxon>
        <taxon>Arthropoda</taxon>
        <taxon>Chelicerata</taxon>
        <taxon>Arachnida</taxon>
        <taxon>Araneae</taxon>
        <taxon>Araneomorphae</taxon>
        <taxon>Entelegynae</taxon>
        <taxon>Araneoidea</taxon>
        <taxon>Nephilidae</taxon>
        <taxon>Trichonephila</taxon>
    </lineage>
</organism>
<sequence>MEIRTGSSDSNSLRDESSSFDRVQRRSNESKSKPSSWSEKSRRIKRSKNEIIGYKRSRESGSEGPERKIQKGSEHRVPKRALSANYKTNSILPKFKKRSRIERRNSNAQHKRLQPQTTKWKRTRVPTSHGDEDTTGRTSSIQERQRKETQPLHRRANKIRQQECQKKR</sequence>
<feature type="compositionally biased region" description="Basic residues" evidence="1">
    <location>
        <begin position="109"/>
        <end position="124"/>
    </location>
</feature>
<protein>
    <submittedName>
        <fullName evidence="2">Uncharacterized protein</fullName>
    </submittedName>
</protein>
<evidence type="ECO:0000256" key="1">
    <source>
        <dbReference type="SAM" id="MobiDB-lite"/>
    </source>
</evidence>
<gene>
    <name evidence="2" type="primary">NCL1_36916</name>
    <name evidence="2" type="ORF">TNCV_2465231</name>
</gene>
<feature type="compositionally biased region" description="Basic and acidic residues" evidence="1">
    <location>
        <begin position="56"/>
        <end position="76"/>
    </location>
</feature>